<reference evidence="1 2" key="1">
    <citation type="journal article" date="2023" name="ACS Omega">
        <title>Identification of the Neoaspergillic Acid Biosynthesis Gene Cluster by Establishing an In Vitro CRISPR-Ribonucleoprotein Genetic System in Aspergillus melleus.</title>
        <authorList>
            <person name="Yuan B."/>
            <person name="Grau M.F."/>
            <person name="Murata R.M."/>
            <person name="Torok T."/>
            <person name="Venkateswaran K."/>
            <person name="Stajich J.E."/>
            <person name="Wang C.C.C."/>
        </authorList>
    </citation>
    <scope>NUCLEOTIDE SEQUENCE [LARGE SCALE GENOMIC DNA]</scope>
    <source>
        <strain evidence="1 2">IMV 1140</strain>
    </source>
</reference>
<keyword evidence="2" id="KW-1185">Reference proteome</keyword>
<dbReference type="Proteomes" id="UP001177260">
    <property type="component" value="Unassembled WGS sequence"/>
</dbReference>
<organism evidence="1 2">
    <name type="scientific">Aspergillus melleus</name>
    <dbReference type="NCBI Taxonomy" id="138277"/>
    <lineage>
        <taxon>Eukaryota</taxon>
        <taxon>Fungi</taxon>
        <taxon>Dikarya</taxon>
        <taxon>Ascomycota</taxon>
        <taxon>Pezizomycotina</taxon>
        <taxon>Eurotiomycetes</taxon>
        <taxon>Eurotiomycetidae</taxon>
        <taxon>Eurotiales</taxon>
        <taxon>Aspergillaceae</taxon>
        <taxon>Aspergillus</taxon>
        <taxon>Aspergillus subgen. Circumdati</taxon>
    </lineage>
</organism>
<sequence>MSNSQSSSSRPLAPFPIPPNKSNSPDDVAPSRKHKTTACRACKQKKLKCRGDPPCEHCVANGIECHVDEMADMRRKFAMKRKLDRLELASDVLVRLVNALRESESTRIAQLLNLIRSNASFGELQVFLKQEFSQSEIEGSPELREFQAHLSRQEEEMDEEPSASHRNGRRMLDVRRLTDIPTYRVPAKPWTKLTDDDDLVSHLVSLWLTWTYPFFHWMDKDAFVRDMQAGSLDCRFCSPFLVNVILSEASYYSDYAEVYTVPGDPLSRGTQFYDEARRLLEEEEEDGAASLPTIQGLLILFIRMTLMGKDRMGWMYLDLATRSATEYVAAHPLLRPPNSESAQELEMVTSHTLWGTFCIAATAAVSLMKHIDVSPPRRPRVPIQHDPRDVWSPYPRNAEPVPGHHNCVFNQWCDLNCINIEISQAFHNVEDRSPQISITHFVNDTYRQLQAWHANLPECLDADNATVPHILSIHLFYHTTVMQIFGFLRSNSETRPDLDPDMADRARSICISTARRISYLLSIHRDKWGIDRMAPSTIQWISISLFTLLEALDEPENRTAFVELCIVARSFSRRFALAKGILRMIQLSANQQQVTLPAETGALFTDFASQSWRNNDAHGFSSFYPHFSSVIEQGPTRQPNVTMDMFLEKWDQLGISDNHEKQDNE</sequence>
<dbReference type="EMBL" id="JAOPJF010000021">
    <property type="protein sequence ID" value="KAK1145875.1"/>
    <property type="molecule type" value="Genomic_DNA"/>
</dbReference>
<accession>A0ACC3B772</accession>
<name>A0ACC3B772_9EURO</name>
<gene>
    <name evidence="1" type="ORF">N8T08_003821</name>
</gene>
<proteinExistence type="predicted"/>
<evidence type="ECO:0000313" key="2">
    <source>
        <dbReference type="Proteomes" id="UP001177260"/>
    </source>
</evidence>
<protein>
    <submittedName>
        <fullName evidence="1">Uncharacterized protein</fullName>
    </submittedName>
</protein>
<evidence type="ECO:0000313" key="1">
    <source>
        <dbReference type="EMBL" id="KAK1145875.1"/>
    </source>
</evidence>
<comment type="caution">
    <text evidence="1">The sequence shown here is derived from an EMBL/GenBank/DDBJ whole genome shotgun (WGS) entry which is preliminary data.</text>
</comment>